<dbReference type="GO" id="GO:0004519">
    <property type="term" value="F:endonuclease activity"/>
    <property type="evidence" value="ECO:0007669"/>
    <property type="project" value="UniProtKB-KW"/>
</dbReference>
<dbReference type="EMBL" id="JAAGMR010000192">
    <property type="protein sequence ID" value="NEB93102.1"/>
    <property type="molecule type" value="Genomic_DNA"/>
</dbReference>
<protein>
    <submittedName>
        <fullName evidence="2">Uma2 family endonuclease</fullName>
    </submittedName>
</protein>
<proteinExistence type="predicted"/>
<dbReference type="Gene3D" id="3.90.1570.10">
    <property type="entry name" value="tt1808, chain A"/>
    <property type="match status" value="1"/>
</dbReference>
<dbReference type="InterPro" id="IPR011335">
    <property type="entry name" value="Restrct_endonuc-II-like"/>
</dbReference>
<dbReference type="PANTHER" id="PTHR35400:SF3">
    <property type="entry name" value="SLL1072 PROTEIN"/>
    <property type="match status" value="1"/>
</dbReference>
<dbReference type="InterPro" id="IPR008538">
    <property type="entry name" value="Uma2"/>
</dbReference>
<gene>
    <name evidence="2" type="ORF">G3I21_15600</name>
</gene>
<evidence type="ECO:0000313" key="3">
    <source>
        <dbReference type="Proteomes" id="UP000470520"/>
    </source>
</evidence>
<accession>A0A7K3QT82</accession>
<name>A0A7K3QT82_9ACTN</name>
<keyword evidence="2" id="KW-0255">Endonuclease</keyword>
<sequence length="198" mass="22160">MWRATEMTAVDERGMTKYFEELEPPEGVKVELLRGVIVMMASPDIVHNMIVTDVQDQLPRQRWSRLQTQDIDISGEASEPVPDLVVLARDLLPDSGRLVPCRLISLVVEVVSKSSVHHDYVIKRSIYAAGEIPAYLIIDPIMGHSVLLTKPSGQGEDADYRSQEIIEFGDRLPLDVLGTELDTSEFGTLPGVRPHRYP</sequence>
<dbReference type="Proteomes" id="UP000470520">
    <property type="component" value="Unassembled WGS sequence"/>
</dbReference>
<organism evidence="2 3">
    <name type="scientific">Streptomyces bauhiniae</name>
    <dbReference type="NCBI Taxonomy" id="2340725"/>
    <lineage>
        <taxon>Bacteria</taxon>
        <taxon>Bacillati</taxon>
        <taxon>Actinomycetota</taxon>
        <taxon>Actinomycetes</taxon>
        <taxon>Kitasatosporales</taxon>
        <taxon>Streptomycetaceae</taxon>
        <taxon>Streptomyces</taxon>
    </lineage>
</organism>
<keyword evidence="2" id="KW-0378">Hydrolase</keyword>
<reference evidence="2 3" key="1">
    <citation type="submission" date="2020-01" db="EMBL/GenBank/DDBJ databases">
        <title>Insect and environment-associated Actinomycetes.</title>
        <authorList>
            <person name="Currrie C."/>
            <person name="Chevrette M."/>
            <person name="Carlson C."/>
            <person name="Stubbendieck R."/>
            <person name="Wendt-Pienkowski E."/>
        </authorList>
    </citation>
    <scope>NUCLEOTIDE SEQUENCE [LARGE SCALE GENOMIC DNA]</scope>
    <source>
        <strain evidence="2 3">SID7754</strain>
    </source>
</reference>
<evidence type="ECO:0000313" key="2">
    <source>
        <dbReference type="EMBL" id="NEB93102.1"/>
    </source>
</evidence>
<evidence type="ECO:0000259" key="1">
    <source>
        <dbReference type="Pfam" id="PF05685"/>
    </source>
</evidence>
<dbReference type="Pfam" id="PF05685">
    <property type="entry name" value="Uma2"/>
    <property type="match status" value="1"/>
</dbReference>
<dbReference type="InterPro" id="IPR012296">
    <property type="entry name" value="Nuclease_put_TT1808"/>
</dbReference>
<keyword evidence="2" id="KW-0540">Nuclease</keyword>
<dbReference type="AlphaFoldDB" id="A0A7K3QT82"/>
<dbReference type="SUPFAM" id="SSF52980">
    <property type="entry name" value="Restriction endonuclease-like"/>
    <property type="match status" value="1"/>
</dbReference>
<dbReference type="CDD" id="cd06260">
    <property type="entry name" value="DUF820-like"/>
    <property type="match status" value="1"/>
</dbReference>
<dbReference type="PANTHER" id="PTHR35400">
    <property type="entry name" value="SLR1083 PROTEIN"/>
    <property type="match status" value="1"/>
</dbReference>
<comment type="caution">
    <text evidence="2">The sequence shown here is derived from an EMBL/GenBank/DDBJ whole genome shotgun (WGS) entry which is preliminary data.</text>
</comment>
<feature type="domain" description="Putative restriction endonuclease" evidence="1">
    <location>
        <begin position="19"/>
        <end position="182"/>
    </location>
</feature>